<feature type="region of interest" description="Disordered" evidence="2">
    <location>
        <begin position="50"/>
        <end position="128"/>
    </location>
</feature>
<organism evidence="3 4">
    <name type="scientific">Meganyctiphanes norvegica</name>
    <name type="common">Northern krill</name>
    <name type="synonym">Thysanopoda norvegica</name>
    <dbReference type="NCBI Taxonomy" id="48144"/>
    <lineage>
        <taxon>Eukaryota</taxon>
        <taxon>Metazoa</taxon>
        <taxon>Ecdysozoa</taxon>
        <taxon>Arthropoda</taxon>
        <taxon>Crustacea</taxon>
        <taxon>Multicrustacea</taxon>
        <taxon>Malacostraca</taxon>
        <taxon>Eumalacostraca</taxon>
        <taxon>Eucarida</taxon>
        <taxon>Euphausiacea</taxon>
        <taxon>Euphausiidae</taxon>
        <taxon>Meganyctiphanes</taxon>
    </lineage>
</organism>
<feature type="non-terminal residue" evidence="3">
    <location>
        <position position="1"/>
    </location>
</feature>
<dbReference type="AlphaFoldDB" id="A0AAV2PUP6"/>
<dbReference type="GO" id="GO:0004864">
    <property type="term" value="F:protein phosphatase inhibitor activity"/>
    <property type="evidence" value="ECO:0007669"/>
    <property type="project" value="InterPro"/>
</dbReference>
<dbReference type="EMBL" id="CAXKWB010001462">
    <property type="protein sequence ID" value="CAL4064404.1"/>
    <property type="molecule type" value="Genomic_DNA"/>
</dbReference>
<dbReference type="PANTHER" id="PTHR12398:SF20">
    <property type="entry name" value="PROTEIN PHOSPHATASE 1 REGULATORY INHIBITOR SUBUNIT 2"/>
    <property type="match status" value="1"/>
</dbReference>
<feature type="compositionally biased region" description="Basic and acidic residues" evidence="2">
    <location>
        <begin position="50"/>
        <end position="61"/>
    </location>
</feature>
<evidence type="ECO:0000313" key="3">
    <source>
        <dbReference type="EMBL" id="CAL4064404.1"/>
    </source>
</evidence>
<feature type="compositionally biased region" description="Acidic residues" evidence="2">
    <location>
        <begin position="105"/>
        <end position="116"/>
    </location>
</feature>
<keyword evidence="4" id="KW-1185">Reference proteome</keyword>
<feature type="compositionally biased region" description="Acidic residues" evidence="2">
    <location>
        <begin position="72"/>
        <end position="81"/>
    </location>
</feature>
<reference evidence="3 4" key="1">
    <citation type="submission" date="2024-05" db="EMBL/GenBank/DDBJ databases">
        <authorList>
            <person name="Wallberg A."/>
        </authorList>
    </citation>
    <scope>NUCLEOTIDE SEQUENCE [LARGE SCALE GENOMIC DNA]</scope>
</reference>
<feature type="compositionally biased region" description="Basic and acidic residues" evidence="2">
    <location>
        <begin position="117"/>
        <end position="127"/>
    </location>
</feature>
<dbReference type="InterPro" id="IPR007062">
    <property type="entry name" value="PPI-2"/>
</dbReference>
<proteinExistence type="inferred from homology"/>
<evidence type="ECO:0000256" key="1">
    <source>
        <dbReference type="ARBA" id="ARBA00005472"/>
    </source>
</evidence>
<feature type="region of interest" description="Disordered" evidence="2">
    <location>
        <begin position="143"/>
        <end position="193"/>
    </location>
</feature>
<sequence>CEAMADNLCKQPRKGILKNSSSFDEKERHRDKAAKWDEMNILATLHPKDKDYGHMKIEEPKTPFAHGNEDGGSGDEEDGLDANELAKKIQLGIASPPRAMKELVESSEEESEESPEEREKRKMFEMKRKQHYNEYMAVKLARKLMENDDEDEDEDEKEKGDSANKECVNEVEGEDEEMMDAKETTSEDTTGDC</sequence>
<dbReference type="Pfam" id="PF04979">
    <property type="entry name" value="IPP-2"/>
    <property type="match status" value="1"/>
</dbReference>
<gene>
    <name evidence="3" type="ORF">MNOR_LOCUS4053</name>
</gene>
<name>A0AAV2PUP6_MEGNR</name>
<evidence type="ECO:0000313" key="4">
    <source>
        <dbReference type="Proteomes" id="UP001497623"/>
    </source>
</evidence>
<dbReference type="Gene3D" id="6.10.250.1050">
    <property type="match status" value="2"/>
</dbReference>
<dbReference type="GO" id="GO:0009966">
    <property type="term" value="P:regulation of signal transduction"/>
    <property type="evidence" value="ECO:0007669"/>
    <property type="project" value="InterPro"/>
</dbReference>
<dbReference type="PANTHER" id="PTHR12398">
    <property type="entry name" value="PROTEIN PHOSPHATASE INHIBITOR"/>
    <property type="match status" value="1"/>
</dbReference>
<feature type="non-terminal residue" evidence="3">
    <location>
        <position position="193"/>
    </location>
</feature>
<feature type="compositionally biased region" description="Acidic residues" evidence="2">
    <location>
        <begin position="147"/>
        <end position="156"/>
    </location>
</feature>
<feature type="compositionally biased region" description="Basic and acidic residues" evidence="2">
    <location>
        <begin position="157"/>
        <end position="168"/>
    </location>
</feature>
<dbReference type="Proteomes" id="UP001497623">
    <property type="component" value="Unassembled WGS sequence"/>
</dbReference>
<evidence type="ECO:0008006" key="5">
    <source>
        <dbReference type="Google" id="ProtNLM"/>
    </source>
</evidence>
<evidence type="ECO:0000256" key="2">
    <source>
        <dbReference type="SAM" id="MobiDB-lite"/>
    </source>
</evidence>
<feature type="compositionally biased region" description="Acidic residues" evidence="2">
    <location>
        <begin position="169"/>
        <end position="178"/>
    </location>
</feature>
<comment type="similarity">
    <text evidence="1">Belongs to the protein phosphatase inhibitor 2 family.</text>
</comment>
<protein>
    <recommendedName>
        <fullName evidence="5">Protein phosphatase inhibitor 2</fullName>
    </recommendedName>
</protein>
<comment type="caution">
    <text evidence="3">The sequence shown here is derived from an EMBL/GenBank/DDBJ whole genome shotgun (WGS) entry which is preliminary data.</text>
</comment>
<accession>A0AAV2PUP6</accession>